<dbReference type="AlphaFoldDB" id="A0A5E4N416"/>
<dbReference type="InterPro" id="IPR000504">
    <property type="entry name" value="RRM_dom"/>
</dbReference>
<sequence>MAVSLFVGNLSSTVTLMSLRSLFQTIGEIASIKLCRDNNTGRSLGHGYVTFESSDDATRAIETMNCSELNGKPIEIAWSWRDPAIQKCQNANLYVKGLKADINAKCLYEAFTSFGELISCKVARDKQGVSKGYGYVQFRKEKDAEECIKKLNGMCIQGEKIFISKFFSKKDRKTNITNQGKFTNIYIKNLPGEFNDGDLNDMFEVYGEITSLKVMRRENGYSKRFGFVNFRKPDDAEKAVEGLNGKPSPSGKNYYVARAQPKTEREPTLIKKFGNTKKVEPVNEVNLYVKNLDSTVTDERLKNEFSAFGVVTSAKVMKGFGFVCFESAEQASNAIAQKNRTRINNNIIYVALAQKKADRLKNNYNKSHVKAETAKPEGYEAIKSPERLTGNQQPGLPAHGNNAFSCDFAHNTSPYTAGEIQQPGITAGNNLLYYGSAFISSPYQGTEMVYPVITPGNNVYYDSAFISSPYQVPETQHLGMTAGNNMYNCGAIYPNNVYA</sequence>
<proteinExistence type="predicted"/>
<dbReference type="InterPro" id="IPR035979">
    <property type="entry name" value="RBD_domain_sf"/>
</dbReference>
<keyword evidence="10" id="KW-1185">Reference proteome</keyword>
<evidence type="ECO:0000313" key="10">
    <source>
        <dbReference type="Proteomes" id="UP000325440"/>
    </source>
</evidence>
<dbReference type="OrthoDB" id="19742at2759"/>
<keyword evidence="4" id="KW-0677">Repeat</keyword>
<feature type="domain" description="RRM" evidence="8">
    <location>
        <begin position="285"/>
        <end position="355"/>
    </location>
</feature>
<evidence type="ECO:0000256" key="2">
    <source>
        <dbReference type="ARBA" id="ARBA00004496"/>
    </source>
</evidence>
<gene>
    <name evidence="9" type="ORF">CINCED_3A009919</name>
</gene>
<keyword evidence="5 7" id="KW-0694">RNA-binding</keyword>
<evidence type="ECO:0000256" key="6">
    <source>
        <dbReference type="ARBA" id="ARBA00023242"/>
    </source>
</evidence>
<evidence type="ECO:0000256" key="7">
    <source>
        <dbReference type="PROSITE-ProRule" id="PRU00176"/>
    </source>
</evidence>
<comment type="subcellular location">
    <subcellularLocation>
        <location evidence="2">Cytoplasm</location>
    </subcellularLocation>
    <subcellularLocation>
        <location evidence="1">Nucleus</location>
    </subcellularLocation>
</comment>
<evidence type="ECO:0000256" key="1">
    <source>
        <dbReference type="ARBA" id="ARBA00004123"/>
    </source>
</evidence>
<dbReference type="InterPro" id="IPR012677">
    <property type="entry name" value="Nucleotide-bd_a/b_plait_sf"/>
</dbReference>
<protein>
    <submittedName>
        <fullName evidence="9">RNA recognition motif domain</fullName>
    </submittedName>
</protein>
<dbReference type="GO" id="GO:0003723">
    <property type="term" value="F:RNA binding"/>
    <property type="evidence" value="ECO:0007669"/>
    <property type="project" value="UniProtKB-UniRule"/>
</dbReference>
<accession>A0A5E4N416</accession>
<dbReference type="PROSITE" id="PS50102">
    <property type="entry name" value="RRM"/>
    <property type="match status" value="4"/>
</dbReference>
<evidence type="ECO:0000256" key="5">
    <source>
        <dbReference type="ARBA" id="ARBA00022884"/>
    </source>
</evidence>
<dbReference type="GO" id="GO:0005634">
    <property type="term" value="C:nucleus"/>
    <property type="evidence" value="ECO:0007669"/>
    <property type="project" value="UniProtKB-SubCell"/>
</dbReference>
<name>A0A5E4N416_9HEMI</name>
<evidence type="ECO:0000259" key="8">
    <source>
        <dbReference type="PROSITE" id="PS50102"/>
    </source>
</evidence>
<keyword evidence="6" id="KW-0539">Nucleus</keyword>
<dbReference type="EMBL" id="CABPRJ010001480">
    <property type="protein sequence ID" value="VVC38547.1"/>
    <property type="molecule type" value="Genomic_DNA"/>
</dbReference>
<dbReference type="Proteomes" id="UP000325440">
    <property type="component" value="Unassembled WGS sequence"/>
</dbReference>
<organism evidence="9 10">
    <name type="scientific">Cinara cedri</name>
    <dbReference type="NCBI Taxonomy" id="506608"/>
    <lineage>
        <taxon>Eukaryota</taxon>
        <taxon>Metazoa</taxon>
        <taxon>Ecdysozoa</taxon>
        <taxon>Arthropoda</taxon>
        <taxon>Hexapoda</taxon>
        <taxon>Insecta</taxon>
        <taxon>Pterygota</taxon>
        <taxon>Neoptera</taxon>
        <taxon>Paraneoptera</taxon>
        <taxon>Hemiptera</taxon>
        <taxon>Sternorrhyncha</taxon>
        <taxon>Aphidomorpha</taxon>
        <taxon>Aphidoidea</taxon>
        <taxon>Aphididae</taxon>
        <taxon>Lachninae</taxon>
        <taxon>Cinara</taxon>
    </lineage>
</organism>
<dbReference type="PANTHER" id="PTHR24012">
    <property type="entry name" value="RNA BINDING PROTEIN"/>
    <property type="match status" value="1"/>
</dbReference>
<feature type="domain" description="RRM" evidence="8">
    <location>
        <begin position="183"/>
        <end position="261"/>
    </location>
</feature>
<evidence type="ECO:0000313" key="9">
    <source>
        <dbReference type="EMBL" id="VVC38547.1"/>
    </source>
</evidence>
<dbReference type="SUPFAM" id="SSF54928">
    <property type="entry name" value="RNA-binding domain, RBD"/>
    <property type="match status" value="3"/>
</dbReference>
<dbReference type="Pfam" id="PF00076">
    <property type="entry name" value="RRM_1"/>
    <property type="match status" value="4"/>
</dbReference>
<dbReference type="SMART" id="SM00360">
    <property type="entry name" value="RRM"/>
    <property type="match status" value="4"/>
</dbReference>
<dbReference type="Gene3D" id="3.30.70.330">
    <property type="match status" value="4"/>
</dbReference>
<evidence type="ECO:0000256" key="4">
    <source>
        <dbReference type="ARBA" id="ARBA00022737"/>
    </source>
</evidence>
<keyword evidence="3" id="KW-0963">Cytoplasm</keyword>
<feature type="domain" description="RRM" evidence="8">
    <location>
        <begin position="91"/>
        <end position="168"/>
    </location>
</feature>
<evidence type="ECO:0000256" key="3">
    <source>
        <dbReference type="ARBA" id="ARBA00022490"/>
    </source>
</evidence>
<reference evidence="9 10" key="1">
    <citation type="submission" date="2019-08" db="EMBL/GenBank/DDBJ databases">
        <authorList>
            <person name="Alioto T."/>
            <person name="Alioto T."/>
            <person name="Gomez Garrido J."/>
        </authorList>
    </citation>
    <scope>NUCLEOTIDE SEQUENCE [LARGE SCALE GENOMIC DNA]</scope>
</reference>
<dbReference type="FunFam" id="3.30.70.330:FF:000651">
    <property type="entry name" value="Poly(A) binding protein cytoplasmic 1 like"/>
    <property type="match status" value="1"/>
</dbReference>
<feature type="domain" description="RRM" evidence="8">
    <location>
        <begin position="3"/>
        <end position="81"/>
    </location>
</feature>
<dbReference type="GO" id="GO:0005737">
    <property type="term" value="C:cytoplasm"/>
    <property type="evidence" value="ECO:0007669"/>
    <property type="project" value="UniProtKB-SubCell"/>
</dbReference>